<reference evidence="1 2" key="1">
    <citation type="submission" date="2016-10" db="EMBL/GenBank/DDBJ databases">
        <authorList>
            <person name="de Groot N.N."/>
        </authorList>
    </citation>
    <scope>NUCLEOTIDE SEQUENCE [LARGE SCALE GENOMIC DNA]</scope>
    <source>
        <strain evidence="1 2">DSM 23842</strain>
    </source>
</reference>
<name>A0A1H3YP87_BIZPA</name>
<keyword evidence="2" id="KW-1185">Reference proteome</keyword>
<dbReference type="OrthoDB" id="9885320at2"/>
<evidence type="ECO:0000313" key="1">
    <source>
        <dbReference type="EMBL" id="SEA13011.1"/>
    </source>
</evidence>
<organism evidence="1 2">
    <name type="scientific">Bizionia paragorgiae</name>
    <dbReference type="NCBI Taxonomy" id="283786"/>
    <lineage>
        <taxon>Bacteria</taxon>
        <taxon>Pseudomonadati</taxon>
        <taxon>Bacteroidota</taxon>
        <taxon>Flavobacteriia</taxon>
        <taxon>Flavobacteriales</taxon>
        <taxon>Flavobacteriaceae</taxon>
        <taxon>Bizionia</taxon>
    </lineage>
</organism>
<proteinExistence type="predicted"/>
<dbReference type="RefSeq" id="WP_092133337.1">
    <property type="nucleotide sequence ID" value="NZ_FNQK01000007.1"/>
</dbReference>
<dbReference type="AlphaFoldDB" id="A0A1H3YP87"/>
<dbReference type="EMBL" id="FNQK01000007">
    <property type="protein sequence ID" value="SEA13011.1"/>
    <property type="molecule type" value="Genomic_DNA"/>
</dbReference>
<gene>
    <name evidence="1" type="ORF">SAMN04487990_10714</name>
</gene>
<protein>
    <submittedName>
        <fullName evidence="1">Uncharacterized protein</fullName>
    </submittedName>
</protein>
<evidence type="ECO:0000313" key="2">
    <source>
        <dbReference type="Proteomes" id="UP000198846"/>
    </source>
</evidence>
<dbReference type="Proteomes" id="UP000198846">
    <property type="component" value="Unassembled WGS sequence"/>
</dbReference>
<dbReference type="STRING" id="283786.SAMN04487990_10714"/>
<sequence length="277" mass="30514">MGILGVFNPVQSAGQNDGGSSDNKFKFINFGVAEFNTVTNEPDFAGAINNLVSPVNSDSLIVTENEIAVFFGVYFPSLGVSIQKTPQKVYLAVNGKGKGIYGANGNISVINSELHFLEREEIQSAGGDDFISIIENDPNSHVENLGEIGTENIIDYLNTNLTFVIDSQTWYFDLTRNGKRLIYIFTGEPGTYGNGSTPFTTDNTYLMFTEALPTQGKIEIQGILFDYRPSPSNDGGYPMLGDKALNNWINPTQFAARMTLIHPFYTLLTSWRKDVID</sequence>
<accession>A0A1H3YP87</accession>